<dbReference type="Proteomes" id="UP001497482">
    <property type="component" value="Chromosome 2"/>
</dbReference>
<organism evidence="1 2">
    <name type="scientific">Knipowitschia caucasica</name>
    <name type="common">Caucasian dwarf goby</name>
    <name type="synonym">Pomatoschistus caucasicus</name>
    <dbReference type="NCBI Taxonomy" id="637954"/>
    <lineage>
        <taxon>Eukaryota</taxon>
        <taxon>Metazoa</taxon>
        <taxon>Chordata</taxon>
        <taxon>Craniata</taxon>
        <taxon>Vertebrata</taxon>
        <taxon>Euteleostomi</taxon>
        <taxon>Actinopterygii</taxon>
        <taxon>Neopterygii</taxon>
        <taxon>Teleostei</taxon>
        <taxon>Neoteleostei</taxon>
        <taxon>Acanthomorphata</taxon>
        <taxon>Gobiaria</taxon>
        <taxon>Gobiiformes</taxon>
        <taxon>Gobioidei</taxon>
        <taxon>Gobiidae</taxon>
        <taxon>Gobiinae</taxon>
        <taxon>Knipowitschia</taxon>
    </lineage>
</organism>
<gene>
    <name evidence="1" type="ORF">KC01_LOCUS21006</name>
</gene>
<protein>
    <submittedName>
        <fullName evidence="1">Uncharacterized protein</fullName>
    </submittedName>
</protein>
<sequence length="80" mass="9249">MVCGGGGGWGKYFEEKDGCGTRGDWKAIWEYGGGWLWEMRRRDGLLGLRWFDVGGESDDGLVRSELEQLLWWFRADVCQR</sequence>
<name>A0AAV2KNY2_KNICA</name>
<evidence type="ECO:0000313" key="1">
    <source>
        <dbReference type="EMBL" id="CAL1591647.1"/>
    </source>
</evidence>
<dbReference type="EMBL" id="OZ035824">
    <property type="protein sequence ID" value="CAL1591647.1"/>
    <property type="molecule type" value="Genomic_DNA"/>
</dbReference>
<keyword evidence="2" id="KW-1185">Reference proteome</keyword>
<dbReference type="AlphaFoldDB" id="A0AAV2KNY2"/>
<reference evidence="1 2" key="1">
    <citation type="submission" date="2024-04" db="EMBL/GenBank/DDBJ databases">
        <authorList>
            <person name="Waldvogel A.-M."/>
            <person name="Schoenle A."/>
        </authorList>
    </citation>
    <scope>NUCLEOTIDE SEQUENCE [LARGE SCALE GENOMIC DNA]</scope>
</reference>
<proteinExistence type="predicted"/>
<evidence type="ECO:0000313" key="2">
    <source>
        <dbReference type="Proteomes" id="UP001497482"/>
    </source>
</evidence>
<accession>A0AAV2KNY2</accession>